<dbReference type="Pfam" id="PF00126">
    <property type="entry name" value="HTH_1"/>
    <property type="match status" value="2"/>
</dbReference>
<accession>A0A916Z450</accession>
<reference evidence="6" key="2">
    <citation type="submission" date="2020-09" db="EMBL/GenBank/DDBJ databases">
        <authorList>
            <person name="Sun Q."/>
            <person name="Zhou Y."/>
        </authorList>
    </citation>
    <scope>NUCLEOTIDE SEQUENCE</scope>
    <source>
        <strain evidence="6">CGMCC 1.15360</strain>
    </source>
</reference>
<keyword evidence="2" id="KW-0805">Transcription regulation</keyword>
<dbReference type="InterPro" id="IPR000847">
    <property type="entry name" value="LysR_HTH_N"/>
</dbReference>
<dbReference type="InterPro" id="IPR005119">
    <property type="entry name" value="LysR_subst-bd"/>
</dbReference>
<dbReference type="PRINTS" id="PR00039">
    <property type="entry name" value="HTHLYSR"/>
</dbReference>
<dbReference type="PANTHER" id="PTHR30126:SF98">
    <property type="entry name" value="HTH-TYPE TRANSCRIPTIONAL ACTIVATOR BAUR"/>
    <property type="match status" value="1"/>
</dbReference>
<comment type="similarity">
    <text evidence="1">Belongs to the LysR transcriptional regulatory family.</text>
</comment>
<evidence type="ECO:0000256" key="1">
    <source>
        <dbReference type="ARBA" id="ARBA00009437"/>
    </source>
</evidence>
<keyword evidence="4" id="KW-0804">Transcription</keyword>
<dbReference type="RefSeq" id="WP_066769896.1">
    <property type="nucleotide sequence ID" value="NZ_BMIP01000006.1"/>
</dbReference>
<dbReference type="EMBL" id="BMIP01000006">
    <property type="protein sequence ID" value="GGD75315.1"/>
    <property type="molecule type" value="Genomic_DNA"/>
</dbReference>
<name>A0A916Z450_9SPHN</name>
<dbReference type="InterPro" id="IPR036390">
    <property type="entry name" value="WH_DNA-bd_sf"/>
</dbReference>
<dbReference type="Gene3D" id="1.10.10.10">
    <property type="entry name" value="Winged helix-like DNA-binding domain superfamily/Winged helix DNA-binding domain"/>
    <property type="match status" value="2"/>
</dbReference>
<dbReference type="SUPFAM" id="SSF53850">
    <property type="entry name" value="Periplasmic binding protein-like II"/>
    <property type="match status" value="1"/>
</dbReference>
<keyword evidence="3" id="KW-0238">DNA-binding</keyword>
<dbReference type="GO" id="GO:0003700">
    <property type="term" value="F:DNA-binding transcription factor activity"/>
    <property type="evidence" value="ECO:0007669"/>
    <property type="project" value="InterPro"/>
</dbReference>
<protein>
    <submittedName>
        <fullName evidence="6">Transcriptional regulator</fullName>
    </submittedName>
</protein>
<evidence type="ECO:0000259" key="5">
    <source>
        <dbReference type="PROSITE" id="PS50931"/>
    </source>
</evidence>
<dbReference type="AlphaFoldDB" id="A0A916Z450"/>
<dbReference type="Gene3D" id="3.40.190.290">
    <property type="match status" value="1"/>
</dbReference>
<dbReference type="PROSITE" id="PS50931">
    <property type="entry name" value="HTH_LYSR"/>
    <property type="match status" value="2"/>
</dbReference>
<organism evidence="6 7">
    <name type="scientific">Croceicoccus mobilis</name>
    <dbReference type="NCBI Taxonomy" id="1703339"/>
    <lineage>
        <taxon>Bacteria</taxon>
        <taxon>Pseudomonadati</taxon>
        <taxon>Pseudomonadota</taxon>
        <taxon>Alphaproteobacteria</taxon>
        <taxon>Sphingomonadales</taxon>
        <taxon>Erythrobacteraceae</taxon>
        <taxon>Croceicoccus</taxon>
    </lineage>
</organism>
<feature type="domain" description="HTH lysR-type" evidence="5">
    <location>
        <begin position="85"/>
        <end position="142"/>
    </location>
</feature>
<feature type="domain" description="HTH lysR-type" evidence="5">
    <location>
        <begin position="6"/>
        <end position="63"/>
    </location>
</feature>
<sequence length="383" mass="41481">MNIDLPNVRHLAAFAATVRHGKVTAAADAIALTQPALTQAIAHLEHRLDCRLFDREPGGMRPTQAALLLAPRAEHAMALIGSPRVTSTQIRAFLALARKGSYAEAAEHLGLATASVHRAIADLSLALGERLVERRGRRVSLTRKGEARARSFGLAMAELRSGFAEVAEWRGKEGGRIVIGAMPLSRARWLPRAILAFAQARPGIAIAVIEGSYTELVGPLRDGEIDLLLGALRPEAQIPDLVQSPAFLDRPQIVMRSGHPLARGDDFPAVDLGAHPWILPSADTPLREYWRAMMTAARYTVPDVAIECGSVLTIRELLLETDMLSLLSPDQLRVEIEAGLIAYAAPPHPIERTIGITTRRDWRPTPAQGTMLSILAGEAQDTS</sequence>
<dbReference type="Pfam" id="PF03466">
    <property type="entry name" value="LysR_substrate"/>
    <property type="match status" value="1"/>
</dbReference>
<dbReference type="GO" id="GO:0000976">
    <property type="term" value="F:transcription cis-regulatory region binding"/>
    <property type="evidence" value="ECO:0007669"/>
    <property type="project" value="TreeGrafter"/>
</dbReference>
<reference evidence="6" key="1">
    <citation type="journal article" date="2014" name="Int. J. Syst. Evol. Microbiol.">
        <title>Complete genome sequence of Corynebacterium casei LMG S-19264T (=DSM 44701T), isolated from a smear-ripened cheese.</title>
        <authorList>
            <consortium name="US DOE Joint Genome Institute (JGI-PGF)"/>
            <person name="Walter F."/>
            <person name="Albersmeier A."/>
            <person name="Kalinowski J."/>
            <person name="Ruckert C."/>
        </authorList>
    </citation>
    <scope>NUCLEOTIDE SEQUENCE</scope>
    <source>
        <strain evidence="6">CGMCC 1.15360</strain>
    </source>
</reference>
<evidence type="ECO:0000256" key="4">
    <source>
        <dbReference type="ARBA" id="ARBA00023163"/>
    </source>
</evidence>
<keyword evidence="7" id="KW-1185">Reference proteome</keyword>
<dbReference type="OrthoDB" id="7840053at2"/>
<dbReference type="InterPro" id="IPR036388">
    <property type="entry name" value="WH-like_DNA-bd_sf"/>
</dbReference>
<evidence type="ECO:0000256" key="2">
    <source>
        <dbReference type="ARBA" id="ARBA00023015"/>
    </source>
</evidence>
<evidence type="ECO:0000313" key="7">
    <source>
        <dbReference type="Proteomes" id="UP000612349"/>
    </source>
</evidence>
<dbReference type="Proteomes" id="UP000612349">
    <property type="component" value="Unassembled WGS sequence"/>
</dbReference>
<proteinExistence type="inferred from homology"/>
<dbReference type="PANTHER" id="PTHR30126">
    <property type="entry name" value="HTH-TYPE TRANSCRIPTIONAL REGULATOR"/>
    <property type="match status" value="1"/>
</dbReference>
<gene>
    <name evidence="6" type="primary">fldY</name>
    <name evidence="6" type="ORF">GCM10010990_26170</name>
</gene>
<dbReference type="SUPFAM" id="SSF46785">
    <property type="entry name" value="Winged helix' DNA-binding domain"/>
    <property type="match status" value="2"/>
</dbReference>
<evidence type="ECO:0000256" key="3">
    <source>
        <dbReference type="ARBA" id="ARBA00023125"/>
    </source>
</evidence>
<comment type="caution">
    <text evidence="6">The sequence shown here is derived from an EMBL/GenBank/DDBJ whole genome shotgun (WGS) entry which is preliminary data.</text>
</comment>
<evidence type="ECO:0000313" key="6">
    <source>
        <dbReference type="EMBL" id="GGD75315.1"/>
    </source>
</evidence>